<sequence>MWVYVHHTPCRESPPKPLLHRGTGSARGPLGDRANGARQRGYTHPPLATQTQRLRFHHACLRDDSRIDHHLAQMNRIQMGKRQWHCQVCQTVMTGLEKREHRCGGEGRRETANNVQNPPQHNNNNRRTPSLYQPRARRGG</sequence>
<gene>
    <name evidence="2" type="ORF">ElyMa_006849800</name>
</gene>
<dbReference type="Proteomes" id="UP000762676">
    <property type="component" value="Unassembled WGS sequence"/>
</dbReference>
<feature type="compositionally biased region" description="Low complexity" evidence="1">
    <location>
        <begin position="113"/>
        <end position="125"/>
    </location>
</feature>
<evidence type="ECO:0000313" key="2">
    <source>
        <dbReference type="EMBL" id="GFS18494.1"/>
    </source>
</evidence>
<protein>
    <submittedName>
        <fullName evidence="2">Uncharacterized protein</fullName>
    </submittedName>
</protein>
<dbReference type="AlphaFoldDB" id="A0AAV4J6U0"/>
<comment type="caution">
    <text evidence="2">The sequence shown here is derived from an EMBL/GenBank/DDBJ whole genome shotgun (WGS) entry which is preliminary data.</text>
</comment>
<proteinExistence type="predicted"/>
<accession>A0AAV4J6U0</accession>
<evidence type="ECO:0000256" key="1">
    <source>
        <dbReference type="SAM" id="MobiDB-lite"/>
    </source>
</evidence>
<feature type="compositionally biased region" description="Basic and acidic residues" evidence="1">
    <location>
        <begin position="97"/>
        <end position="111"/>
    </location>
</feature>
<name>A0AAV4J6U0_9GAST</name>
<reference evidence="2 3" key="1">
    <citation type="journal article" date="2021" name="Elife">
        <title>Chloroplast acquisition without the gene transfer in kleptoplastic sea slugs, Plakobranchus ocellatus.</title>
        <authorList>
            <person name="Maeda T."/>
            <person name="Takahashi S."/>
            <person name="Yoshida T."/>
            <person name="Shimamura S."/>
            <person name="Takaki Y."/>
            <person name="Nagai Y."/>
            <person name="Toyoda A."/>
            <person name="Suzuki Y."/>
            <person name="Arimoto A."/>
            <person name="Ishii H."/>
            <person name="Satoh N."/>
            <person name="Nishiyama T."/>
            <person name="Hasebe M."/>
            <person name="Maruyama T."/>
            <person name="Minagawa J."/>
            <person name="Obokata J."/>
            <person name="Shigenobu S."/>
        </authorList>
    </citation>
    <scope>NUCLEOTIDE SEQUENCE [LARGE SCALE GENOMIC DNA]</scope>
</reference>
<feature type="region of interest" description="Disordered" evidence="1">
    <location>
        <begin position="13"/>
        <end position="44"/>
    </location>
</feature>
<feature type="region of interest" description="Disordered" evidence="1">
    <location>
        <begin position="97"/>
        <end position="140"/>
    </location>
</feature>
<organism evidence="2 3">
    <name type="scientific">Elysia marginata</name>
    <dbReference type="NCBI Taxonomy" id="1093978"/>
    <lineage>
        <taxon>Eukaryota</taxon>
        <taxon>Metazoa</taxon>
        <taxon>Spiralia</taxon>
        <taxon>Lophotrochozoa</taxon>
        <taxon>Mollusca</taxon>
        <taxon>Gastropoda</taxon>
        <taxon>Heterobranchia</taxon>
        <taxon>Euthyneura</taxon>
        <taxon>Panpulmonata</taxon>
        <taxon>Sacoglossa</taxon>
        <taxon>Placobranchoidea</taxon>
        <taxon>Plakobranchidae</taxon>
        <taxon>Elysia</taxon>
    </lineage>
</organism>
<keyword evidence="3" id="KW-1185">Reference proteome</keyword>
<dbReference type="EMBL" id="BMAT01013694">
    <property type="protein sequence ID" value="GFS18494.1"/>
    <property type="molecule type" value="Genomic_DNA"/>
</dbReference>
<evidence type="ECO:0000313" key="3">
    <source>
        <dbReference type="Proteomes" id="UP000762676"/>
    </source>
</evidence>